<evidence type="ECO:0000313" key="2">
    <source>
        <dbReference type="EMBL" id="CAG9803509.1"/>
    </source>
</evidence>
<feature type="compositionally biased region" description="Basic residues" evidence="1">
    <location>
        <begin position="12"/>
        <end position="21"/>
    </location>
</feature>
<organism evidence="2 3">
    <name type="scientific">Chironomus riparius</name>
    <dbReference type="NCBI Taxonomy" id="315576"/>
    <lineage>
        <taxon>Eukaryota</taxon>
        <taxon>Metazoa</taxon>
        <taxon>Ecdysozoa</taxon>
        <taxon>Arthropoda</taxon>
        <taxon>Hexapoda</taxon>
        <taxon>Insecta</taxon>
        <taxon>Pterygota</taxon>
        <taxon>Neoptera</taxon>
        <taxon>Endopterygota</taxon>
        <taxon>Diptera</taxon>
        <taxon>Nematocera</taxon>
        <taxon>Chironomoidea</taxon>
        <taxon>Chironomidae</taxon>
        <taxon>Chironominae</taxon>
        <taxon>Chironomus</taxon>
    </lineage>
</organism>
<feature type="compositionally biased region" description="Basic and acidic residues" evidence="1">
    <location>
        <begin position="83"/>
        <end position="112"/>
    </location>
</feature>
<gene>
    <name evidence="2" type="ORF">CHIRRI_LOCUS6409</name>
</gene>
<reference evidence="2" key="2">
    <citation type="submission" date="2022-10" db="EMBL/GenBank/DDBJ databases">
        <authorList>
            <consortium name="ENA_rothamsted_submissions"/>
            <consortium name="culmorum"/>
            <person name="King R."/>
        </authorList>
    </citation>
    <scope>NUCLEOTIDE SEQUENCE</scope>
</reference>
<accession>A0A9N9RRG2</accession>
<name>A0A9N9RRG2_9DIPT</name>
<feature type="region of interest" description="Disordered" evidence="1">
    <location>
        <begin position="1"/>
        <end position="118"/>
    </location>
</feature>
<proteinExistence type="predicted"/>
<reference evidence="2" key="1">
    <citation type="submission" date="2022-01" db="EMBL/GenBank/DDBJ databases">
        <authorList>
            <person name="King R."/>
        </authorList>
    </citation>
    <scope>NUCLEOTIDE SEQUENCE</scope>
</reference>
<feature type="compositionally biased region" description="Basic and acidic residues" evidence="1">
    <location>
        <begin position="53"/>
        <end position="63"/>
    </location>
</feature>
<evidence type="ECO:0000256" key="1">
    <source>
        <dbReference type="SAM" id="MobiDB-lite"/>
    </source>
</evidence>
<sequence>MDESEAIQKNARNSKTKKRKNSDHDDEPSEKMNEVNNVLIGKRHTLANNKCKGSKDKNDELRKEKKSGKKIGSETSKQSSLNEIKDSNEEIQQKEEEPETSSKEETTKEGRVLRSSRK</sequence>
<dbReference type="AlphaFoldDB" id="A0A9N9RRG2"/>
<dbReference type="EMBL" id="OU895878">
    <property type="protein sequence ID" value="CAG9803509.1"/>
    <property type="molecule type" value="Genomic_DNA"/>
</dbReference>
<protein>
    <submittedName>
        <fullName evidence="2">Uncharacterized protein</fullName>
    </submittedName>
</protein>
<dbReference type="Proteomes" id="UP001153620">
    <property type="component" value="Chromosome 2"/>
</dbReference>
<keyword evidence="3" id="KW-1185">Reference proteome</keyword>
<evidence type="ECO:0000313" key="3">
    <source>
        <dbReference type="Proteomes" id="UP001153620"/>
    </source>
</evidence>